<keyword evidence="5 7" id="KW-1133">Transmembrane helix</keyword>
<protein>
    <submittedName>
        <fullName evidence="9">Sugar ABC transporter permease</fullName>
    </submittedName>
</protein>
<feature type="transmembrane region" description="Helical" evidence="7">
    <location>
        <begin position="240"/>
        <end position="263"/>
    </location>
</feature>
<comment type="similarity">
    <text evidence="7">Belongs to the binding-protein-dependent transport system permease family.</text>
</comment>
<proteinExistence type="inferred from homology"/>
<dbReference type="Pfam" id="PF00528">
    <property type="entry name" value="BPD_transp_1"/>
    <property type="match status" value="1"/>
</dbReference>
<feature type="transmembrane region" description="Helical" evidence="7">
    <location>
        <begin position="101"/>
        <end position="125"/>
    </location>
</feature>
<dbReference type="GO" id="GO:0055085">
    <property type="term" value="P:transmembrane transport"/>
    <property type="evidence" value="ECO:0007669"/>
    <property type="project" value="InterPro"/>
</dbReference>
<keyword evidence="10" id="KW-1185">Reference proteome</keyword>
<dbReference type="InterPro" id="IPR035906">
    <property type="entry name" value="MetI-like_sf"/>
</dbReference>
<sequence>MFRRAIISTIIYIFLTLLGLFFLVPLLWPVLASINPAATLAVKWPTAPSLSNYATILTNGVVIPPFTNSAIMAISTMILVVILSGLAAYPLSRFQFRFKNTLMLGVLFASALPILALVTPLYAMYVSLNLQDTLQGVILFFVASALPFSIWLMKNFLDSVPYELEEAAWIDGASTFTALIRVVLPICAPGISVVAVWSFLGAWTNFFVPLILLQTQELEPASVNIYTFFGSYGQVNYGQLAAYAMLYALPAVALYTLVSRFFVKGISGGLKG</sequence>
<evidence type="ECO:0000259" key="8">
    <source>
        <dbReference type="PROSITE" id="PS50928"/>
    </source>
</evidence>
<dbReference type="InterPro" id="IPR050901">
    <property type="entry name" value="BP-dep_ABC_trans_perm"/>
</dbReference>
<feature type="transmembrane region" description="Helical" evidence="7">
    <location>
        <begin position="70"/>
        <end position="89"/>
    </location>
</feature>
<dbReference type="CDD" id="cd06261">
    <property type="entry name" value="TM_PBP2"/>
    <property type="match status" value="1"/>
</dbReference>
<keyword evidence="3" id="KW-1003">Cell membrane</keyword>
<feature type="transmembrane region" description="Helical" evidence="7">
    <location>
        <begin position="178"/>
        <end position="200"/>
    </location>
</feature>
<dbReference type="RefSeq" id="WP_126600814.1">
    <property type="nucleotide sequence ID" value="NZ_BIFQ01000002.1"/>
</dbReference>
<evidence type="ECO:0000313" key="10">
    <source>
        <dbReference type="Proteomes" id="UP000287224"/>
    </source>
</evidence>
<evidence type="ECO:0000256" key="3">
    <source>
        <dbReference type="ARBA" id="ARBA00022475"/>
    </source>
</evidence>
<evidence type="ECO:0000256" key="7">
    <source>
        <dbReference type="RuleBase" id="RU363032"/>
    </source>
</evidence>
<dbReference type="Gene3D" id="1.10.3720.10">
    <property type="entry name" value="MetI-like"/>
    <property type="match status" value="1"/>
</dbReference>
<dbReference type="PANTHER" id="PTHR32243">
    <property type="entry name" value="MALTOSE TRANSPORT SYSTEM PERMEASE-RELATED"/>
    <property type="match status" value="1"/>
</dbReference>
<keyword evidence="2 7" id="KW-0813">Transport</keyword>
<name>A0A401ZN72_9CHLR</name>
<evidence type="ECO:0000256" key="5">
    <source>
        <dbReference type="ARBA" id="ARBA00022989"/>
    </source>
</evidence>
<dbReference type="Proteomes" id="UP000287224">
    <property type="component" value="Unassembled WGS sequence"/>
</dbReference>
<dbReference type="AlphaFoldDB" id="A0A401ZN72"/>
<feature type="transmembrane region" description="Helical" evidence="7">
    <location>
        <begin position="137"/>
        <end position="157"/>
    </location>
</feature>
<organism evidence="9 10">
    <name type="scientific">Dictyobacter aurantiacus</name>
    <dbReference type="NCBI Taxonomy" id="1936993"/>
    <lineage>
        <taxon>Bacteria</taxon>
        <taxon>Bacillati</taxon>
        <taxon>Chloroflexota</taxon>
        <taxon>Ktedonobacteria</taxon>
        <taxon>Ktedonobacterales</taxon>
        <taxon>Dictyobacteraceae</taxon>
        <taxon>Dictyobacter</taxon>
    </lineage>
</organism>
<keyword evidence="4 7" id="KW-0812">Transmembrane</keyword>
<dbReference type="PROSITE" id="PS50928">
    <property type="entry name" value="ABC_TM1"/>
    <property type="match status" value="1"/>
</dbReference>
<dbReference type="SUPFAM" id="SSF161098">
    <property type="entry name" value="MetI-like"/>
    <property type="match status" value="1"/>
</dbReference>
<evidence type="ECO:0000256" key="6">
    <source>
        <dbReference type="ARBA" id="ARBA00023136"/>
    </source>
</evidence>
<evidence type="ECO:0000256" key="2">
    <source>
        <dbReference type="ARBA" id="ARBA00022448"/>
    </source>
</evidence>
<dbReference type="InterPro" id="IPR000515">
    <property type="entry name" value="MetI-like"/>
</dbReference>
<reference evidence="10" key="1">
    <citation type="submission" date="2018-12" db="EMBL/GenBank/DDBJ databases">
        <title>Tengunoibacter tsumagoiensis gen. nov., sp. nov., Dictyobacter kobayashii sp. nov., D. alpinus sp. nov., and D. joshuensis sp. nov. and description of Dictyobacteraceae fam. nov. within the order Ktedonobacterales isolated from Tengu-no-mugimeshi.</title>
        <authorList>
            <person name="Wang C.M."/>
            <person name="Zheng Y."/>
            <person name="Sakai Y."/>
            <person name="Toyoda A."/>
            <person name="Minakuchi Y."/>
            <person name="Abe K."/>
            <person name="Yokota A."/>
            <person name="Yabe S."/>
        </authorList>
    </citation>
    <scope>NUCLEOTIDE SEQUENCE [LARGE SCALE GENOMIC DNA]</scope>
    <source>
        <strain evidence="10">S-27</strain>
    </source>
</reference>
<dbReference type="OrthoDB" id="31780at2"/>
<comment type="subcellular location">
    <subcellularLocation>
        <location evidence="1 7">Cell membrane</location>
        <topology evidence="1 7">Multi-pass membrane protein</topology>
    </subcellularLocation>
</comment>
<accession>A0A401ZN72</accession>
<keyword evidence="6 7" id="KW-0472">Membrane</keyword>
<dbReference type="PANTHER" id="PTHR32243:SF18">
    <property type="entry name" value="INNER MEMBRANE ABC TRANSPORTER PERMEASE PROTEIN YCJP"/>
    <property type="match status" value="1"/>
</dbReference>
<comment type="caution">
    <text evidence="9">The sequence shown here is derived from an EMBL/GenBank/DDBJ whole genome shotgun (WGS) entry which is preliminary data.</text>
</comment>
<feature type="domain" description="ABC transmembrane type-1" evidence="8">
    <location>
        <begin position="66"/>
        <end position="258"/>
    </location>
</feature>
<evidence type="ECO:0000256" key="1">
    <source>
        <dbReference type="ARBA" id="ARBA00004651"/>
    </source>
</evidence>
<evidence type="ECO:0000256" key="4">
    <source>
        <dbReference type="ARBA" id="ARBA00022692"/>
    </source>
</evidence>
<dbReference type="EMBL" id="BIFQ01000002">
    <property type="protein sequence ID" value="GCE08327.1"/>
    <property type="molecule type" value="Genomic_DNA"/>
</dbReference>
<gene>
    <name evidence="9" type="ORF">KDAU_56560</name>
</gene>
<dbReference type="GO" id="GO:0005886">
    <property type="term" value="C:plasma membrane"/>
    <property type="evidence" value="ECO:0007669"/>
    <property type="project" value="UniProtKB-SubCell"/>
</dbReference>
<evidence type="ECO:0000313" key="9">
    <source>
        <dbReference type="EMBL" id="GCE08327.1"/>
    </source>
</evidence>